<feature type="signal peptide" evidence="5">
    <location>
        <begin position="1"/>
        <end position="23"/>
    </location>
</feature>
<reference evidence="7 8" key="1">
    <citation type="submission" date="2018-02" db="EMBL/GenBank/DDBJ databases">
        <title>The draft genome of Phyllobacterium sp. 1N-3.</title>
        <authorList>
            <person name="Liu L."/>
            <person name="Li L."/>
            <person name="Zhang X."/>
            <person name="Wang T."/>
            <person name="Liang L."/>
        </authorList>
    </citation>
    <scope>NUCLEOTIDE SEQUENCE [LARGE SCALE GENOMIC DNA]</scope>
    <source>
        <strain evidence="7 8">1N-3</strain>
    </source>
</reference>
<sequence length="299" mass="32214">MARVNLRQVEAFRAVMLSGSVTAAAGVMGVTQPAISRMLRDLQSSLNMALFEKKGTGLVPTAAASALYTEVERSFHGLDRIIVAAEEIRARRTGALRIAALPALANGFLPRFAGDFLLQRPNLNFSLFGVISPLVIDWVLNLQCDLGFAEVPIAHAGLPTIRMPALPRVAVLPEGHRLTGKTSVRPRDLEGETFISLTHGSAGRHLIDNVFAKHGVSRILRVETALSEIMCGMVASGLGVAICDPFTAAEFSTRGVVSRPFLPHIDFEFAAVFPPQRSPSPVATEFVRALAERIGELQL</sequence>
<keyword evidence="8" id="KW-1185">Reference proteome</keyword>
<keyword evidence="3" id="KW-0238">DNA-binding</keyword>
<keyword evidence="2" id="KW-0805">Transcription regulation</keyword>
<dbReference type="Pfam" id="PF03466">
    <property type="entry name" value="LysR_substrate"/>
    <property type="match status" value="1"/>
</dbReference>
<dbReference type="PANTHER" id="PTHR30427">
    <property type="entry name" value="TRANSCRIPTIONAL ACTIVATOR PROTEIN LYSR"/>
    <property type="match status" value="1"/>
</dbReference>
<feature type="domain" description="HTH lysR-type" evidence="6">
    <location>
        <begin position="4"/>
        <end position="61"/>
    </location>
</feature>
<dbReference type="Gene3D" id="1.10.10.10">
    <property type="entry name" value="Winged helix-like DNA-binding domain superfamily/Winged helix DNA-binding domain"/>
    <property type="match status" value="1"/>
</dbReference>
<dbReference type="GO" id="GO:0010628">
    <property type="term" value="P:positive regulation of gene expression"/>
    <property type="evidence" value="ECO:0007669"/>
    <property type="project" value="TreeGrafter"/>
</dbReference>
<dbReference type="InterPro" id="IPR036390">
    <property type="entry name" value="WH_DNA-bd_sf"/>
</dbReference>
<evidence type="ECO:0000256" key="5">
    <source>
        <dbReference type="SAM" id="SignalP"/>
    </source>
</evidence>
<protein>
    <submittedName>
        <fullName evidence="7">Transcriptional regulator</fullName>
    </submittedName>
</protein>
<dbReference type="EMBL" id="PVBR01000003">
    <property type="protein sequence ID" value="PRD44883.1"/>
    <property type="molecule type" value="Genomic_DNA"/>
</dbReference>
<dbReference type="InterPro" id="IPR036388">
    <property type="entry name" value="WH-like_DNA-bd_sf"/>
</dbReference>
<dbReference type="SUPFAM" id="SSF46785">
    <property type="entry name" value="Winged helix' DNA-binding domain"/>
    <property type="match status" value="1"/>
</dbReference>
<comment type="caution">
    <text evidence="7">The sequence shown here is derived from an EMBL/GenBank/DDBJ whole genome shotgun (WGS) entry which is preliminary data.</text>
</comment>
<dbReference type="AlphaFoldDB" id="A0A2S9IWI1"/>
<dbReference type="CDD" id="cd08415">
    <property type="entry name" value="PBP2_LysR_opines_like"/>
    <property type="match status" value="1"/>
</dbReference>
<dbReference type="GO" id="GO:0043565">
    <property type="term" value="F:sequence-specific DNA binding"/>
    <property type="evidence" value="ECO:0007669"/>
    <property type="project" value="TreeGrafter"/>
</dbReference>
<dbReference type="Pfam" id="PF00126">
    <property type="entry name" value="HTH_1"/>
    <property type="match status" value="1"/>
</dbReference>
<name>A0A2S9IWI1_9HYPH</name>
<dbReference type="SUPFAM" id="SSF53850">
    <property type="entry name" value="Periplasmic binding protein-like II"/>
    <property type="match status" value="1"/>
</dbReference>
<evidence type="ECO:0000313" key="7">
    <source>
        <dbReference type="EMBL" id="PRD44883.1"/>
    </source>
</evidence>
<keyword evidence="4" id="KW-0804">Transcription</keyword>
<evidence type="ECO:0000256" key="2">
    <source>
        <dbReference type="ARBA" id="ARBA00023015"/>
    </source>
</evidence>
<dbReference type="RefSeq" id="WP_105740964.1">
    <property type="nucleotide sequence ID" value="NZ_PVBR01000003.1"/>
</dbReference>
<comment type="similarity">
    <text evidence="1">Belongs to the LysR transcriptional regulatory family.</text>
</comment>
<dbReference type="InterPro" id="IPR005119">
    <property type="entry name" value="LysR_subst-bd"/>
</dbReference>
<gene>
    <name evidence="7" type="ORF">C5748_05785</name>
</gene>
<dbReference type="Gene3D" id="3.40.190.290">
    <property type="match status" value="1"/>
</dbReference>
<evidence type="ECO:0000259" key="6">
    <source>
        <dbReference type="PROSITE" id="PS50931"/>
    </source>
</evidence>
<dbReference type="InterPro" id="IPR000847">
    <property type="entry name" value="LysR_HTH_N"/>
</dbReference>
<evidence type="ECO:0000256" key="3">
    <source>
        <dbReference type="ARBA" id="ARBA00023125"/>
    </source>
</evidence>
<dbReference type="PANTHER" id="PTHR30427:SF1">
    <property type="entry name" value="TRANSCRIPTIONAL ACTIVATOR PROTEIN LYSR"/>
    <property type="match status" value="1"/>
</dbReference>
<accession>A0A2S9IWI1</accession>
<evidence type="ECO:0000256" key="1">
    <source>
        <dbReference type="ARBA" id="ARBA00009437"/>
    </source>
</evidence>
<dbReference type="PRINTS" id="PR00039">
    <property type="entry name" value="HTHLYSR"/>
</dbReference>
<dbReference type="Proteomes" id="UP000239434">
    <property type="component" value="Unassembled WGS sequence"/>
</dbReference>
<feature type="chain" id="PRO_5015679506" evidence="5">
    <location>
        <begin position="24"/>
        <end position="299"/>
    </location>
</feature>
<organism evidence="7 8">
    <name type="scientific">Phyllobacterium phragmitis</name>
    <dbReference type="NCBI Taxonomy" id="2670329"/>
    <lineage>
        <taxon>Bacteria</taxon>
        <taxon>Pseudomonadati</taxon>
        <taxon>Pseudomonadota</taxon>
        <taxon>Alphaproteobacteria</taxon>
        <taxon>Hyphomicrobiales</taxon>
        <taxon>Phyllobacteriaceae</taxon>
        <taxon>Phyllobacterium</taxon>
    </lineage>
</organism>
<evidence type="ECO:0000256" key="4">
    <source>
        <dbReference type="ARBA" id="ARBA00023163"/>
    </source>
</evidence>
<evidence type="ECO:0000313" key="8">
    <source>
        <dbReference type="Proteomes" id="UP000239434"/>
    </source>
</evidence>
<dbReference type="GO" id="GO:0003700">
    <property type="term" value="F:DNA-binding transcription factor activity"/>
    <property type="evidence" value="ECO:0007669"/>
    <property type="project" value="InterPro"/>
</dbReference>
<keyword evidence="5" id="KW-0732">Signal</keyword>
<dbReference type="InterPro" id="IPR037424">
    <property type="entry name" value="NocR_PBP2"/>
</dbReference>
<proteinExistence type="inferred from homology"/>
<dbReference type="PROSITE" id="PS50931">
    <property type="entry name" value="HTH_LYSR"/>
    <property type="match status" value="1"/>
</dbReference>